<organism evidence="1 2">
    <name type="scientific">Heyndrickxia shackletonii</name>
    <dbReference type="NCBI Taxonomy" id="157838"/>
    <lineage>
        <taxon>Bacteria</taxon>
        <taxon>Bacillati</taxon>
        <taxon>Bacillota</taxon>
        <taxon>Bacilli</taxon>
        <taxon>Bacillales</taxon>
        <taxon>Bacillaceae</taxon>
        <taxon>Heyndrickxia</taxon>
    </lineage>
</organism>
<dbReference type="STRING" id="157838.AN964_18450"/>
<comment type="caution">
    <text evidence="1">The sequence shown here is derived from an EMBL/GenBank/DDBJ whole genome shotgun (WGS) entry which is preliminary data.</text>
</comment>
<gene>
    <name evidence="1" type="ORF">AN964_18450</name>
</gene>
<reference evidence="1 2" key="1">
    <citation type="submission" date="2015-09" db="EMBL/GenBank/DDBJ databases">
        <title>Genome sequencing project for genomic taxonomy and phylogenomics of Bacillus-like bacteria.</title>
        <authorList>
            <person name="Liu B."/>
            <person name="Wang J."/>
            <person name="Zhu Y."/>
            <person name="Liu G."/>
            <person name="Chen Q."/>
            <person name="Chen Z."/>
            <person name="Lan J."/>
            <person name="Che J."/>
            <person name="Ge C."/>
            <person name="Shi H."/>
            <person name="Pan Z."/>
            <person name="Liu X."/>
        </authorList>
    </citation>
    <scope>NUCLEOTIDE SEQUENCE [LARGE SCALE GENOMIC DNA]</scope>
    <source>
        <strain evidence="1 2">LMG 18435</strain>
    </source>
</reference>
<proteinExistence type="predicted"/>
<accession>A0A0Q3WQ51</accession>
<name>A0A0Q3WQ51_9BACI</name>
<keyword evidence="2" id="KW-1185">Reference proteome</keyword>
<dbReference type="RefSeq" id="WP_055741307.1">
    <property type="nucleotide sequence ID" value="NZ_JAAIWL010000050.1"/>
</dbReference>
<sequence length="283" mass="33745">MQTILSQKVEQQIKKHKKMFEKYQCFNYIFRYRNNDYHYVAYYTSQNSVKGILIVTKDGIIVERNEAIKICRKINNYNNVIVSASRKIKDEINRPTEVMHHIKGWLDLYLKEVRFDIDPIKQDIEKIYSMADTFIEGQKELIDIEDFLIKSDTDVRLTNHILTEEHAKEAEQILSKYSLVIHKQGITQWETFDSIQKVLQYLEEHENNPKKKEYQSLRKQLSNYTNPRNVKRLQKSLDNYIDKRVGSVFDLPKGEAGIEAFKELDQKETEYCFQHDILPLLRN</sequence>
<dbReference type="EMBL" id="LJJC01000006">
    <property type="protein sequence ID" value="KQL51010.1"/>
    <property type="molecule type" value="Genomic_DNA"/>
</dbReference>
<protein>
    <submittedName>
        <fullName evidence="1">Uncharacterized protein</fullName>
    </submittedName>
</protein>
<evidence type="ECO:0000313" key="1">
    <source>
        <dbReference type="EMBL" id="KQL51010.1"/>
    </source>
</evidence>
<evidence type="ECO:0000313" key="2">
    <source>
        <dbReference type="Proteomes" id="UP000051888"/>
    </source>
</evidence>
<dbReference type="AlphaFoldDB" id="A0A0Q3WQ51"/>
<dbReference type="PATRIC" id="fig|157838.3.peg.4100"/>
<dbReference type="Proteomes" id="UP000051888">
    <property type="component" value="Unassembled WGS sequence"/>
</dbReference>